<feature type="chain" id="PRO_5041969860" description="Secreted protein" evidence="1">
    <location>
        <begin position="18"/>
        <end position="83"/>
    </location>
</feature>
<keyword evidence="1" id="KW-0732">Signal</keyword>
<evidence type="ECO:0000313" key="2">
    <source>
        <dbReference type="EMBL" id="KAK2761977.1"/>
    </source>
</evidence>
<dbReference type="Proteomes" id="UP001281614">
    <property type="component" value="Unassembled WGS sequence"/>
</dbReference>
<name>A0AAD9YGJ3_COLKA</name>
<comment type="caution">
    <text evidence="2">The sequence shown here is derived from an EMBL/GenBank/DDBJ whole genome shotgun (WGS) entry which is preliminary data.</text>
</comment>
<evidence type="ECO:0008006" key="4">
    <source>
        <dbReference type="Google" id="ProtNLM"/>
    </source>
</evidence>
<sequence>MPRVLLLLLLVHPGGSPIRCRNEAPTGRSSFQILVDRISESASTNTKRPLCPPNPRKRRATHMGLYEFHGREGKGAFAHIPRP</sequence>
<protein>
    <recommendedName>
        <fullName evidence="4">Secreted protein</fullName>
    </recommendedName>
</protein>
<organism evidence="2 3">
    <name type="scientific">Colletotrichum kahawae</name>
    <name type="common">Coffee berry disease fungus</name>
    <dbReference type="NCBI Taxonomy" id="34407"/>
    <lineage>
        <taxon>Eukaryota</taxon>
        <taxon>Fungi</taxon>
        <taxon>Dikarya</taxon>
        <taxon>Ascomycota</taxon>
        <taxon>Pezizomycotina</taxon>
        <taxon>Sordariomycetes</taxon>
        <taxon>Hypocreomycetidae</taxon>
        <taxon>Glomerellales</taxon>
        <taxon>Glomerellaceae</taxon>
        <taxon>Colletotrichum</taxon>
        <taxon>Colletotrichum gloeosporioides species complex</taxon>
    </lineage>
</organism>
<evidence type="ECO:0000313" key="3">
    <source>
        <dbReference type="Proteomes" id="UP001281614"/>
    </source>
</evidence>
<reference evidence="2" key="1">
    <citation type="submission" date="2023-02" db="EMBL/GenBank/DDBJ databases">
        <title>Colletotrichum kahawae CIFC_Que2 genome sequencing and assembly.</title>
        <authorList>
            <person name="Baroncelli R."/>
        </authorList>
    </citation>
    <scope>NUCLEOTIDE SEQUENCE</scope>
    <source>
        <strain evidence="2">CIFC_Que2</strain>
    </source>
</reference>
<dbReference type="EMBL" id="VYYT01000157">
    <property type="protein sequence ID" value="KAK2761977.1"/>
    <property type="molecule type" value="Genomic_DNA"/>
</dbReference>
<accession>A0AAD9YGJ3</accession>
<keyword evidence="3" id="KW-1185">Reference proteome</keyword>
<evidence type="ECO:0000256" key="1">
    <source>
        <dbReference type="SAM" id="SignalP"/>
    </source>
</evidence>
<proteinExistence type="predicted"/>
<dbReference type="AlphaFoldDB" id="A0AAD9YGJ3"/>
<feature type="signal peptide" evidence="1">
    <location>
        <begin position="1"/>
        <end position="17"/>
    </location>
</feature>
<gene>
    <name evidence="2" type="ORF">CKAH01_05207</name>
</gene>